<evidence type="ECO:0000256" key="2">
    <source>
        <dbReference type="ARBA" id="ARBA00022964"/>
    </source>
</evidence>
<comment type="cofactor">
    <cofactor evidence="1">
        <name>L-ascorbate</name>
        <dbReference type="ChEBI" id="CHEBI:38290"/>
    </cofactor>
</comment>
<dbReference type="Pfam" id="PF13640">
    <property type="entry name" value="2OG-FeII_Oxy_3"/>
    <property type="match status" value="1"/>
</dbReference>
<feature type="domain" description="Prolyl 4-hydroxylase alpha subunit" evidence="4">
    <location>
        <begin position="58"/>
        <end position="223"/>
    </location>
</feature>
<dbReference type="InterPro" id="IPR044862">
    <property type="entry name" value="Pro_4_hyd_alph_FE2OG_OXY"/>
</dbReference>
<evidence type="ECO:0000256" key="1">
    <source>
        <dbReference type="ARBA" id="ARBA00001961"/>
    </source>
</evidence>
<accession>A0A2W5QSH4</accession>
<protein>
    <recommendedName>
        <fullName evidence="4">Prolyl 4-hydroxylase alpha subunit domain-containing protein</fullName>
    </recommendedName>
</protein>
<evidence type="ECO:0000259" key="4">
    <source>
        <dbReference type="SMART" id="SM00702"/>
    </source>
</evidence>
<evidence type="ECO:0000256" key="3">
    <source>
        <dbReference type="ARBA" id="ARBA00023002"/>
    </source>
</evidence>
<dbReference type="GO" id="GO:0031418">
    <property type="term" value="F:L-ascorbic acid binding"/>
    <property type="evidence" value="ECO:0007669"/>
    <property type="project" value="InterPro"/>
</dbReference>
<dbReference type="Gene3D" id="2.60.120.620">
    <property type="entry name" value="q2cbj1_9rhob like domain"/>
    <property type="match status" value="1"/>
</dbReference>
<dbReference type="GO" id="GO:0005506">
    <property type="term" value="F:iron ion binding"/>
    <property type="evidence" value="ECO:0007669"/>
    <property type="project" value="InterPro"/>
</dbReference>
<comment type="caution">
    <text evidence="5">The sequence shown here is derived from an EMBL/GenBank/DDBJ whole genome shotgun (WGS) entry which is preliminary data.</text>
</comment>
<evidence type="ECO:0000313" key="5">
    <source>
        <dbReference type="EMBL" id="PZQ57743.1"/>
    </source>
</evidence>
<dbReference type="EMBL" id="QFPX01000001">
    <property type="protein sequence ID" value="PZQ57743.1"/>
    <property type="molecule type" value="Genomic_DNA"/>
</dbReference>
<organism evidence="5 6">
    <name type="scientific">Novosphingobium pentaromativorans</name>
    <dbReference type="NCBI Taxonomy" id="205844"/>
    <lineage>
        <taxon>Bacteria</taxon>
        <taxon>Pseudomonadati</taxon>
        <taxon>Pseudomonadota</taxon>
        <taxon>Alphaproteobacteria</taxon>
        <taxon>Sphingomonadales</taxon>
        <taxon>Sphingomonadaceae</taxon>
        <taxon>Novosphingobium</taxon>
    </lineage>
</organism>
<dbReference type="SMART" id="SM00702">
    <property type="entry name" value="P4Hc"/>
    <property type="match status" value="1"/>
</dbReference>
<keyword evidence="3" id="KW-0560">Oxidoreductase</keyword>
<dbReference type="Proteomes" id="UP000249082">
    <property type="component" value="Unassembled WGS sequence"/>
</dbReference>
<reference evidence="5 6" key="1">
    <citation type="submission" date="2017-08" db="EMBL/GenBank/DDBJ databases">
        <title>Infants hospitalized years apart are colonized by the same room-sourced microbial strains.</title>
        <authorList>
            <person name="Brooks B."/>
            <person name="Olm M.R."/>
            <person name="Firek B.A."/>
            <person name="Baker R."/>
            <person name="Thomas B.C."/>
            <person name="Morowitz M.J."/>
            <person name="Banfield J.F."/>
        </authorList>
    </citation>
    <scope>NUCLEOTIDE SEQUENCE [LARGE SCALE GENOMIC DNA]</scope>
    <source>
        <strain evidence="5">S2_005_002_R2_33</strain>
    </source>
</reference>
<dbReference type="AlphaFoldDB" id="A0A2W5QSH4"/>
<dbReference type="InterPro" id="IPR006620">
    <property type="entry name" value="Pro_4_hyd_alph"/>
</dbReference>
<gene>
    <name evidence="5" type="ORF">DI555_01760</name>
</gene>
<proteinExistence type="predicted"/>
<evidence type="ECO:0000313" key="6">
    <source>
        <dbReference type="Proteomes" id="UP000249082"/>
    </source>
</evidence>
<sequence>MALLELTDLGGYKCFDHEACKAAGAEHSARYRENQPFPHIMFDAFLDRDVLRKVLEEFPESSGHDYFDRDQERLKFQFRPDQCSGPVTRMLFAELNSRAFLTFLSQLTGIRGLIADPYHAGAGLHETRRGGHLGIHADFPHHGKMKVERRLNLLIYLNEDWSTDYGGALELWDRGMTRACRTIQPEFGRAVIFSTDRDTYHGHPDPLACPAGRSRRSIATYYYTAVGTNLPAIERTTDFRARPGTGDKADWRVRLHNLKADWLPPILQRRQREPLEAALQASPATPAP</sequence>
<keyword evidence="2" id="KW-0223">Dioxygenase</keyword>
<dbReference type="GO" id="GO:0016705">
    <property type="term" value="F:oxidoreductase activity, acting on paired donors, with incorporation or reduction of molecular oxygen"/>
    <property type="evidence" value="ECO:0007669"/>
    <property type="project" value="InterPro"/>
</dbReference>
<name>A0A2W5QSH4_9SPHN</name>
<dbReference type="GO" id="GO:0051213">
    <property type="term" value="F:dioxygenase activity"/>
    <property type="evidence" value="ECO:0007669"/>
    <property type="project" value="UniProtKB-KW"/>
</dbReference>